<accession>D3AZ58</accession>
<evidence type="ECO:0000256" key="1">
    <source>
        <dbReference type="SAM" id="MobiDB-lite"/>
    </source>
</evidence>
<dbReference type="Pfam" id="PF15907">
    <property type="entry name" value="Itfg2"/>
    <property type="match status" value="1"/>
</dbReference>
<dbReference type="InParanoid" id="D3AZ58"/>
<evidence type="ECO:0000313" key="2">
    <source>
        <dbReference type="EMBL" id="EFA85441.1"/>
    </source>
</evidence>
<dbReference type="GO" id="GO:0032006">
    <property type="term" value="P:regulation of TOR signaling"/>
    <property type="evidence" value="ECO:0007669"/>
    <property type="project" value="TreeGrafter"/>
</dbReference>
<dbReference type="GeneID" id="31356927"/>
<dbReference type="AlphaFoldDB" id="D3AZ58"/>
<comment type="caution">
    <text evidence="2">The sequence shown here is derived from an EMBL/GenBank/DDBJ whole genome shotgun (WGS) entry which is preliminary data.</text>
</comment>
<evidence type="ECO:0000313" key="3">
    <source>
        <dbReference type="Proteomes" id="UP000001396"/>
    </source>
</evidence>
<dbReference type="PANTHER" id="PTHR16317">
    <property type="entry name" value="INTEGRIN ALPHA REPEAT DOMAIN-CONTAINING"/>
    <property type="match status" value="1"/>
</dbReference>
<dbReference type="PANTHER" id="PTHR16317:SF1">
    <property type="entry name" value="KICSTOR COMPLEX PROTEIN ITFG2"/>
    <property type="match status" value="1"/>
</dbReference>
<sequence>MNVVMKFWWWPLSSPNNFENLQKLIKNNITCPPNLFNKDLFSWKGNVFRRAITLADVDNDSDNELIVGSLEGNLTIFKGTEKSPWKVANNLGSIVGIAVGDLLSCNKNLLVVISSEGVCNIYNVHSDDIGGKELIPTISQRLPPNASAILIGDIDHDGKNELIIGTYDHTLYSFSLVLSSNQQQQQQESEHQSNNNNYNNNNNNNEQQSNHDHNDNKTNNNNSEGNNNKEYTLFSCRQGCRLEDGGRRDDQWSADCALLGGVARRRRLLHRGVRLGRTDDGHRQRPQSSAIQVWRPCLCILQRQLHTVPRWTIYHLLRIRNVLWRDSPLLQSQHSVATDSQSAMAHQRTRGNGQDTE</sequence>
<name>D3AZ58_HETP5</name>
<organism evidence="2 3">
    <name type="scientific">Heterostelium pallidum (strain ATCC 26659 / Pp 5 / PN500)</name>
    <name type="common">Cellular slime mold</name>
    <name type="synonym">Polysphondylium pallidum</name>
    <dbReference type="NCBI Taxonomy" id="670386"/>
    <lineage>
        <taxon>Eukaryota</taxon>
        <taxon>Amoebozoa</taxon>
        <taxon>Evosea</taxon>
        <taxon>Eumycetozoa</taxon>
        <taxon>Dictyostelia</taxon>
        <taxon>Acytosteliales</taxon>
        <taxon>Acytosteliaceae</taxon>
        <taxon>Heterostelium</taxon>
    </lineage>
</organism>
<proteinExistence type="predicted"/>
<dbReference type="SUPFAM" id="SSF69318">
    <property type="entry name" value="Integrin alpha N-terminal domain"/>
    <property type="match status" value="1"/>
</dbReference>
<dbReference type="Proteomes" id="UP000001396">
    <property type="component" value="Unassembled WGS sequence"/>
</dbReference>
<feature type="compositionally biased region" description="Low complexity" evidence="1">
    <location>
        <begin position="182"/>
        <end position="208"/>
    </location>
</feature>
<reference evidence="2 3" key="1">
    <citation type="journal article" date="2011" name="Genome Res.">
        <title>Phylogeny-wide analysis of social amoeba genomes highlights ancient origins for complex intercellular communication.</title>
        <authorList>
            <person name="Heidel A.J."/>
            <person name="Lawal H.M."/>
            <person name="Felder M."/>
            <person name="Schilde C."/>
            <person name="Helps N.R."/>
            <person name="Tunggal B."/>
            <person name="Rivero F."/>
            <person name="John U."/>
            <person name="Schleicher M."/>
            <person name="Eichinger L."/>
            <person name="Platzer M."/>
            <person name="Noegel A.A."/>
            <person name="Schaap P."/>
            <person name="Gloeckner G."/>
        </authorList>
    </citation>
    <scope>NUCLEOTIDE SEQUENCE [LARGE SCALE GENOMIC DNA]</scope>
    <source>
        <strain evidence="3">ATCC 26659 / Pp 5 / PN500</strain>
    </source>
</reference>
<gene>
    <name evidence="2" type="ORF">PPL_01398</name>
</gene>
<dbReference type="InterPro" id="IPR031793">
    <property type="entry name" value="KICSTOR_ITFG2"/>
</dbReference>
<dbReference type="InterPro" id="IPR028994">
    <property type="entry name" value="Integrin_alpha_N"/>
</dbReference>
<dbReference type="STRING" id="670386.D3AZ58"/>
<dbReference type="EMBL" id="ADBJ01000007">
    <property type="protein sequence ID" value="EFA85441.1"/>
    <property type="molecule type" value="Genomic_DNA"/>
</dbReference>
<feature type="region of interest" description="Disordered" evidence="1">
    <location>
        <begin position="182"/>
        <end position="228"/>
    </location>
</feature>
<dbReference type="Gene3D" id="2.130.10.10">
    <property type="entry name" value="YVTN repeat-like/Quinoprotein amine dehydrogenase"/>
    <property type="match status" value="1"/>
</dbReference>
<feature type="region of interest" description="Disordered" evidence="1">
    <location>
        <begin position="335"/>
        <end position="357"/>
    </location>
</feature>
<feature type="compositionally biased region" description="Low complexity" evidence="1">
    <location>
        <begin position="217"/>
        <end position="228"/>
    </location>
</feature>
<dbReference type="RefSeq" id="XP_020437550.1">
    <property type="nucleotide sequence ID" value="XM_020572407.1"/>
</dbReference>
<protein>
    <submittedName>
        <fullName evidence="2">Uncharacterized protein</fullName>
    </submittedName>
</protein>
<dbReference type="InterPro" id="IPR015943">
    <property type="entry name" value="WD40/YVTN_repeat-like_dom_sf"/>
</dbReference>
<keyword evidence="3" id="KW-1185">Reference proteome</keyword>